<feature type="domain" description="PPPDE" evidence="4">
    <location>
        <begin position="1"/>
        <end position="64"/>
    </location>
</feature>
<evidence type="ECO:0000256" key="1">
    <source>
        <dbReference type="ARBA" id="ARBA00008140"/>
    </source>
</evidence>
<proteinExistence type="inferred from homology"/>
<dbReference type="STRING" id="151549.A0A4C1XMG0"/>
<sequence length="144" mass="15674">MGSQAHYECLPRGSEYKLLEHNCNNFSDELAQFLCGEGARVPAHILDLPQALSPPLRAAVTALLDRLPRPDQHPLEWTSISLSAYPGPDGPFYSVSVTASDYDTGYAFDSDPLSALILFSGLKYALLPVTVLIWAKPDAVLVSK</sequence>
<evidence type="ECO:0000259" key="4">
    <source>
        <dbReference type="PROSITE" id="PS51858"/>
    </source>
</evidence>
<dbReference type="GO" id="GO:0006508">
    <property type="term" value="P:proteolysis"/>
    <property type="evidence" value="ECO:0007669"/>
    <property type="project" value="UniProtKB-KW"/>
</dbReference>
<gene>
    <name evidence="5" type="primary">DESI1</name>
    <name evidence="5" type="ORF">EVAR_49522_1</name>
</gene>
<evidence type="ECO:0000256" key="2">
    <source>
        <dbReference type="ARBA" id="ARBA00022670"/>
    </source>
</evidence>
<dbReference type="AlphaFoldDB" id="A0A4C1XMG0"/>
<reference evidence="5 6" key="1">
    <citation type="journal article" date="2019" name="Commun. Biol.">
        <title>The bagworm genome reveals a unique fibroin gene that provides high tensile strength.</title>
        <authorList>
            <person name="Kono N."/>
            <person name="Nakamura H."/>
            <person name="Ohtoshi R."/>
            <person name="Tomita M."/>
            <person name="Numata K."/>
            <person name="Arakawa K."/>
        </authorList>
    </citation>
    <scope>NUCLEOTIDE SEQUENCE [LARGE SCALE GENOMIC DNA]</scope>
</reference>
<comment type="similarity">
    <text evidence="1">Belongs to the DeSI family.</text>
</comment>
<evidence type="ECO:0000313" key="6">
    <source>
        <dbReference type="Proteomes" id="UP000299102"/>
    </source>
</evidence>
<dbReference type="EMBL" id="BGZK01000870">
    <property type="protein sequence ID" value="GBP63469.1"/>
    <property type="molecule type" value="Genomic_DNA"/>
</dbReference>
<keyword evidence="2" id="KW-0645">Protease</keyword>
<keyword evidence="6" id="KW-1185">Reference proteome</keyword>
<dbReference type="InterPro" id="IPR042266">
    <property type="entry name" value="PPPDE_sf"/>
</dbReference>
<dbReference type="Gene3D" id="3.90.1720.30">
    <property type="entry name" value="PPPDE domains"/>
    <property type="match status" value="1"/>
</dbReference>
<name>A0A4C1XMG0_EUMVA</name>
<dbReference type="OrthoDB" id="21221at2759"/>
<dbReference type="Proteomes" id="UP000299102">
    <property type="component" value="Unassembled WGS sequence"/>
</dbReference>
<dbReference type="InterPro" id="IPR008580">
    <property type="entry name" value="PPPDE_dom"/>
</dbReference>
<organism evidence="5 6">
    <name type="scientific">Eumeta variegata</name>
    <name type="common">Bagworm moth</name>
    <name type="synonym">Eumeta japonica</name>
    <dbReference type="NCBI Taxonomy" id="151549"/>
    <lineage>
        <taxon>Eukaryota</taxon>
        <taxon>Metazoa</taxon>
        <taxon>Ecdysozoa</taxon>
        <taxon>Arthropoda</taxon>
        <taxon>Hexapoda</taxon>
        <taxon>Insecta</taxon>
        <taxon>Pterygota</taxon>
        <taxon>Neoptera</taxon>
        <taxon>Endopterygota</taxon>
        <taxon>Lepidoptera</taxon>
        <taxon>Glossata</taxon>
        <taxon>Ditrysia</taxon>
        <taxon>Tineoidea</taxon>
        <taxon>Psychidae</taxon>
        <taxon>Oiketicinae</taxon>
        <taxon>Eumeta</taxon>
    </lineage>
</organism>
<dbReference type="Pfam" id="PF05903">
    <property type="entry name" value="Peptidase_C97"/>
    <property type="match status" value="1"/>
</dbReference>
<protein>
    <submittedName>
        <fullName evidence="5">Desumoylating isopeptidase 1</fullName>
    </submittedName>
</protein>
<dbReference type="PROSITE" id="PS51858">
    <property type="entry name" value="PPPDE"/>
    <property type="match status" value="1"/>
</dbReference>
<dbReference type="GO" id="GO:0008233">
    <property type="term" value="F:peptidase activity"/>
    <property type="evidence" value="ECO:0007669"/>
    <property type="project" value="UniProtKB-KW"/>
</dbReference>
<accession>A0A4C1XMG0</accession>
<evidence type="ECO:0000313" key="5">
    <source>
        <dbReference type="EMBL" id="GBP63469.1"/>
    </source>
</evidence>
<keyword evidence="3" id="KW-0378">Hydrolase</keyword>
<comment type="caution">
    <text evidence="5">The sequence shown here is derived from an EMBL/GenBank/DDBJ whole genome shotgun (WGS) entry which is preliminary data.</text>
</comment>
<evidence type="ECO:0000256" key="3">
    <source>
        <dbReference type="ARBA" id="ARBA00022801"/>
    </source>
</evidence>